<proteinExistence type="inferred from homology"/>
<dbReference type="OrthoDB" id="5757196at2"/>
<feature type="transmembrane region" description="Helical" evidence="5">
    <location>
        <begin position="291"/>
        <end position="308"/>
    </location>
</feature>
<dbReference type="GO" id="GO:0016987">
    <property type="term" value="F:sigma factor activity"/>
    <property type="evidence" value="ECO:0007669"/>
    <property type="project" value="UniProtKB-KW"/>
</dbReference>
<accession>A0A3N5XZD7</accession>
<evidence type="ECO:0000259" key="7">
    <source>
        <dbReference type="Pfam" id="PF08281"/>
    </source>
</evidence>
<dbReference type="InterPro" id="IPR039425">
    <property type="entry name" value="RNA_pol_sigma-70-like"/>
</dbReference>
<keyword evidence="3" id="KW-0731">Sigma factor</keyword>
<comment type="caution">
    <text evidence="8">The sequence shown here is derived from an EMBL/GenBank/DDBJ whole genome shotgun (WGS) entry which is preliminary data.</text>
</comment>
<feature type="transmembrane region" description="Helical" evidence="5">
    <location>
        <begin position="333"/>
        <end position="354"/>
    </location>
</feature>
<evidence type="ECO:0000256" key="3">
    <source>
        <dbReference type="ARBA" id="ARBA00023082"/>
    </source>
</evidence>
<keyword evidence="2" id="KW-0805">Transcription regulation</keyword>
<feature type="domain" description="RNA polymerase sigma-70 region 2" evidence="6">
    <location>
        <begin position="22"/>
        <end position="88"/>
    </location>
</feature>
<dbReference type="SUPFAM" id="SSF88946">
    <property type="entry name" value="Sigma2 domain of RNA polymerase sigma factors"/>
    <property type="match status" value="1"/>
</dbReference>
<dbReference type="Gene3D" id="1.10.1740.10">
    <property type="match status" value="1"/>
</dbReference>
<dbReference type="Pfam" id="PF08281">
    <property type="entry name" value="Sigma70_r4_2"/>
    <property type="match status" value="1"/>
</dbReference>
<dbReference type="InterPro" id="IPR007627">
    <property type="entry name" value="RNA_pol_sigma70_r2"/>
</dbReference>
<comment type="similarity">
    <text evidence="1">Belongs to the sigma-70 factor family. ECF subfamily.</text>
</comment>
<evidence type="ECO:0000256" key="5">
    <source>
        <dbReference type="SAM" id="Phobius"/>
    </source>
</evidence>
<feature type="domain" description="RNA polymerase sigma factor 70 region 4 type 2" evidence="7">
    <location>
        <begin position="125"/>
        <end position="173"/>
    </location>
</feature>
<dbReference type="InterPro" id="IPR013325">
    <property type="entry name" value="RNA_pol_sigma_r2"/>
</dbReference>
<evidence type="ECO:0000256" key="4">
    <source>
        <dbReference type="ARBA" id="ARBA00023163"/>
    </source>
</evidence>
<evidence type="ECO:0000256" key="1">
    <source>
        <dbReference type="ARBA" id="ARBA00010641"/>
    </source>
</evidence>
<dbReference type="NCBIfam" id="TIGR02937">
    <property type="entry name" value="sigma70-ECF"/>
    <property type="match status" value="1"/>
</dbReference>
<keyword evidence="5" id="KW-0472">Membrane</keyword>
<evidence type="ECO:0000313" key="9">
    <source>
        <dbReference type="Proteomes" id="UP000275281"/>
    </source>
</evidence>
<name>A0A3N5XZD7_9ALTE</name>
<dbReference type="Pfam" id="PF04542">
    <property type="entry name" value="Sigma70_r2"/>
    <property type="match status" value="1"/>
</dbReference>
<keyword evidence="4" id="KW-0804">Transcription</keyword>
<reference evidence="8 9" key="1">
    <citation type="submission" date="2018-11" db="EMBL/GenBank/DDBJ databases">
        <authorList>
            <person name="Ye M.-Q."/>
            <person name="Du Z.-J."/>
        </authorList>
    </citation>
    <scope>NUCLEOTIDE SEQUENCE [LARGE SCALE GENOMIC DNA]</scope>
    <source>
        <strain evidence="8 9">U0105</strain>
    </source>
</reference>
<dbReference type="InterPro" id="IPR013249">
    <property type="entry name" value="RNA_pol_sigma70_r4_t2"/>
</dbReference>
<feature type="transmembrane region" description="Helical" evidence="5">
    <location>
        <begin position="225"/>
        <end position="245"/>
    </location>
</feature>
<dbReference type="SUPFAM" id="SSF88659">
    <property type="entry name" value="Sigma3 and sigma4 domains of RNA polymerase sigma factors"/>
    <property type="match status" value="1"/>
</dbReference>
<dbReference type="PANTHER" id="PTHR43133:SF25">
    <property type="entry name" value="RNA POLYMERASE SIGMA FACTOR RFAY-RELATED"/>
    <property type="match status" value="1"/>
</dbReference>
<dbReference type="RefSeq" id="WP_124027780.1">
    <property type="nucleotide sequence ID" value="NZ_JBHRSN010000006.1"/>
</dbReference>
<dbReference type="GO" id="GO:0006352">
    <property type="term" value="P:DNA-templated transcription initiation"/>
    <property type="evidence" value="ECO:0007669"/>
    <property type="project" value="InterPro"/>
</dbReference>
<dbReference type="AlphaFoldDB" id="A0A3N5XZD7"/>
<evidence type="ECO:0000259" key="6">
    <source>
        <dbReference type="Pfam" id="PF04542"/>
    </source>
</evidence>
<dbReference type="InterPro" id="IPR036388">
    <property type="entry name" value="WH-like_DNA-bd_sf"/>
</dbReference>
<keyword evidence="5" id="KW-1133">Transmembrane helix</keyword>
<dbReference type="InterPro" id="IPR014284">
    <property type="entry name" value="RNA_pol_sigma-70_dom"/>
</dbReference>
<organism evidence="8 9">
    <name type="scientific">Alteromonas sediminis</name>
    <dbReference type="NCBI Taxonomy" id="2259342"/>
    <lineage>
        <taxon>Bacteria</taxon>
        <taxon>Pseudomonadati</taxon>
        <taxon>Pseudomonadota</taxon>
        <taxon>Gammaproteobacteria</taxon>
        <taxon>Alteromonadales</taxon>
        <taxon>Alteromonadaceae</taxon>
        <taxon>Alteromonas/Salinimonas group</taxon>
        <taxon>Alteromonas</taxon>
    </lineage>
</organism>
<evidence type="ECO:0000313" key="8">
    <source>
        <dbReference type="EMBL" id="RPJ66422.1"/>
    </source>
</evidence>
<keyword evidence="9" id="KW-1185">Reference proteome</keyword>
<feature type="transmembrane region" description="Helical" evidence="5">
    <location>
        <begin position="186"/>
        <end position="205"/>
    </location>
</feature>
<dbReference type="PANTHER" id="PTHR43133">
    <property type="entry name" value="RNA POLYMERASE ECF-TYPE SIGMA FACTO"/>
    <property type="match status" value="1"/>
</dbReference>
<dbReference type="EMBL" id="RPOK01000003">
    <property type="protein sequence ID" value="RPJ66422.1"/>
    <property type="molecule type" value="Genomic_DNA"/>
</dbReference>
<sequence length="361" mass="39593">MNTLAADVIEAKTGNLKAFERLINHTRNMVSSLALTIIKDVDASEEVAQLVYINCWQNLSSLKSENSFLPWVRQSTRYTALNYIRDNKLSKRIGGDEADELLASYCAQDQDPQEYYETDTMKKVVAQLVDNLPEETREVVLLYYREEMSSKQVAELLSISEAAVRKKLSRAREVLKQDALTKMGSAIYATAPAVTFTAMTLANLTMSAPASAATGGATATGLTKWSWLLSGAAIASAFAAVVVFLSARFPLKNMHSESKKKQLLKLRNLTIVWILLSGILLSTAYEFTKGAAAPISAFTVFSAGLYVLSRRSQLLIESDEGVKSRGRFWHANLSRACLILGIVAGYAGLFIGLINTGRLVL</sequence>
<dbReference type="Proteomes" id="UP000275281">
    <property type="component" value="Unassembled WGS sequence"/>
</dbReference>
<dbReference type="CDD" id="cd06171">
    <property type="entry name" value="Sigma70_r4"/>
    <property type="match status" value="1"/>
</dbReference>
<evidence type="ECO:0000256" key="2">
    <source>
        <dbReference type="ARBA" id="ARBA00023015"/>
    </source>
</evidence>
<gene>
    <name evidence="8" type="ORF">DRW07_10020</name>
</gene>
<feature type="transmembrane region" description="Helical" evidence="5">
    <location>
        <begin position="266"/>
        <end position="285"/>
    </location>
</feature>
<dbReference type="GO" id="GO:0003677">
    <property type="term" value="F:DNA binding"/>
    <property type="evidence" value="ECO:0007669"/>
    <property type="project" value="InterPro"/>
</dbReference>
<dbReference type="InterPro" id="IPR013324">
    <property type="entry name" value="RNA_pol_sigma_r3/r4-like"/>
</dbReference>
<dbReference type="Gene3D" id="1.10.10.10">
    <property type="entry name" value="Winged helix-like DNA-binding domain superfamily/Winged helix DNA-binding domain"/>
    <property type="match status" value="1"/>
</dbReference>
<keyword evidence="5" id="KW-0812">Transmembrane</keyword>
<protein>
    <submittedName>
        <fullName evidence="8">RNA polymerase sigma factor</fullName>
    </submittedName>
</protein>